<dbReference type="PROSITE" id="PS00661">
    <property type="entry name" value="FERM_2"/>
    <property type="match status" value="1"/>
</dbReference>
<evidence type="ECO:0000313" key="3">
    <source>
        <dbReference type="WBParaSite" id="nRc.2.0.1.t01647-RA"/>
    </source>
</evidence>
<dbReference type="PANTHER" id="PTHR19981">
    <property type="entry name" value="TALIN"/>
    <property type="match status" value="1"/>
</dbReference>
<dbReference type="SMART" id="SM01244">
    <property type="entry name" value="IRS"/>
    <property type="match status" value="1"/>
</dbReference>
<organism evidence="2 3">
    <name type="scientific">Romanomermis culicivorax</name>
    <name type="common">Nematode worm</name>
    <dbReference type="NCBI Taxonomy" id="13658"/>
    <lineage>
        <taxon>Eukaryota</taxon>
        <taxon>Metazoa</taxon>
        <taxon>Ecdysozoa</taxon>
        <taxon>Nematoda</taxon>
        <taxon>Enoplea</taxon>
        <taxon>Dorylaimia</taxon>
        <taxon>Mermithida</taxon>
        <taxon>Mermithoidea</taxon>
        <taxon>Mermithidae</taxon>
        <taxon>Romanomermis</taxon>
    </lineage>
</organism>
<dbReference type="InterPro" id="IPR032425">
    <property type="entry name" value="FERM_f0"/>
</dbReference>
<name>A0A915HI12_ROMCU</name>
<dbReference type="GO" id="GO:0030036">
    <property type="term" value="P:actin cytoskeleton organization"/>
    <property type="evidence" value="ECO:0007669"/>
    <property type="project" value="TreeGrafter"/>
</dbReference>
<evidence type="ECO:0000313" key="2">
    <source>
        <dbReference type="Proteomes" id="UP000887565"/>
    </source>
</evidence>
<dbReference type="InterPro" id="IPR019748">
    <property type="entry name" value="FERM_central"/>
</dbReference>
<dbReference type="WBParaSite" id="nRc.2.0.1.t01647-RA">
    <property type="protein sequence ID" value="nRc.2.0.1.t01647-RA"/>
    <property type="gene ID" value="nRc.2.0.1.g01647"/>
</dbReference>
<dbReference type="GO" id="GO:0098609">
    <property type="term" value="P:cell-cell adhesion"/>
    <property type="evidence" value="ECO:0007669"/>
    <property type="project" value="TreeGrafter"/>
</dbReference>
<dbReference type="CDD" id="cd17090">
    <property type="entry name" value="FERM_F1_TLN"/>
    <property type="match status" value="1"/>
</dbReference>
<dbReference type="InterPro" id="IPR019747">
    <property type="entry name" value="FERM_CS"/>
</dbReference>
<dbReference type="AlphaFoldDB" id="A0A915HI12"/>
<feature type="domain" description="FERM" evidence="1">
    <location>
        <begin position="91"/>
        <end position="417"/>
    </location>
</feature>
<dbReference type="Gene3D" id="3.10.20.90">
    <property type="entry name" value="Phosphatidylinositol 3-kinase Catalytic Subunit, Chain A, domain 1"/>
    <property type="match status" value="2"/>
</dbReference>
<dbReference type="InterPro" id="IPR014352">
    <property type="entry name" value="FERM/acyl-CoA-bd_prot_sf"/>
</dbReference>
<dbReference type="CDD" id="cd14473">
    <property type="entry name" value="FERM_B-lobe"/>
    <property type="match status" value="1"/>
</dbReference>
<dbReference type="PROSITE" id="PS50057">
    <property type="entry name" value="FERM_3"/>
    <property type="match status" value="1"/>
</dbReference>
<dbReference type="CDD" id="cd17089">
    <property type="entry name" value="FERM_F0_TLN"/>
    <property type="match status" value="1"/>
</dbReference>
<proteinExistence type="predicted"/>
<dbReference type="GO" id="GO:0005178">
    <property type="term" value="F:integrin binding"/>
    <property type="evidence" value="ECO:0007669"/>
    <property type="project" value="TreeGrafter"/>
</dbReference>
<sequence length="418" mass="47721">MSKGVLSLKVNVVELGAVKTMQFDPSMTVESAARLIREKLPPDASLGPAKEYGLFVADDDPKKGLWMEPNKNLQYYMLRIGDTLEYKKKTRTLKIRMLDGAVKTLLVDDSQPVGQLLVVICTRIGITNHEEYSLVREILPNQEVFGTGTLAGPYDSRSATLKKTDAISTLTLGRSKERKMEQLRKQLHTDEEINWVDHSKTLREQDIDESETLLLKRKFFFSDQNIDARDPCRNGVLDGAHPVGRDQAFQLAGLQCQIQFNDYVDPKQRSLNIDLNEFLPKEYIKAKDAEKRLLAEYRNRRGMSELDAKVEYVKLCRSLKTYGVTFFLVKEKLPGKNKLVPRLLGVNKDCVMRVDEKTKEVMKVYPLETVRRWAASTNTFTLDFGDYQDSYYSVQTAEGEKIAQLIAGYIDIILRKVC</sequence>
<dbReference type="GO" id="GO:0005925">
    <property type="term" value="C:focal adhesion"/>
    <property type="evidence" value="ECO:0007669"/>
    <property type="project" value="TreeGrafter"/>
</dbReference>
<dbReference type="InterPro" id="IPR000299">
    <property type="entry name" value="FERM_domain"/>
</dbReference>
<dbReference type="GO" id="GO:0005886">
    <property type="term" value="C:plasma membrane"/>
    <property type="evidence" value="ECO:0007669"/>
    <property type="project" value="TreeGrafter"/>
</dbReference>
<dbReference type="InterPro" id="IPR011993">
    <property type="entry name" value="PH-like_dom_sf"/>
</dbReference>
<dbReference type="Pfam" id="PF16511">
    <property type="entry name" value="FERM_f0"/>
    <property type="match status" value="1"/>
</dbReference>
<reference evidence="3" key="1">
    <citation type="submission" date="2022-11" db="UniProtKB">
        <authorList>
            <consortium name="WormBaseParasite"/>
        </authorList>
    </citation>
    <scope>IDENTIFICATION</scope>
</reference>
<protein>
    <submittedName>
        <fullName evidence="3">FERM domain-containing protein</fullName>
    </submittedName>
</protein>
<dbReference type="Gene3D" id="1.20.80.10">
    <property type="match status" value="1"/>
</dbReference>
<dbReference type="GO" id="GO:0005737">
    <property type="term" value="C:cytoplasm"/>
    <property type="evidence" value="ECO:0007669"/>
    <property type="project" value="TreeGrafter"/>
</dbReference>
<dbReference type="SUPFAM" id="SSF54236">
    <property type="entry name" value="Ubiquitin-like"/>
    <property type="match status" value="1"/>
</dbReference>
<dbReference type="SMART" id="SM00295">
    <property type="entry name" value="B41"/>
    <property type="match status" value="1"/>
</dbReference>
<dbReference type="Gene3D" id="2.30.29.30">
    <property type="entry name" value="Pleckstrin-homology domain (PH domain)/Phosphotyrosine-binding domain (PTB)"/>
    <property type="match status" value="1"/>
</dbReference>
<dbReference type="Pfam" id="PF02174">
    <property type="entry name" value="IRS"/>
    <property type="match status" value="1"/>
</dbReference>
<dbReference type="SUPFAM" id="SSF50729">
    <property type="entry name" value="PH domain-like"/>
    <property type="match status" value="1"/>
</dbReference>
<dbReference type="OMA" id="ITICTRI"/>
<dbReference type="PROSITE" id="PS00660">
    <property type="entry name" value="FERM_1"/>
    <property type="match status" value="1"/>
</dbReference>
<evidence type="ECO:0000259" key="1">
    <source>
        <dbReference type="PROSITE" id="PS50057"/>
    </source>
</evidence>
<dbReference type="CDD" id="cd10569">
    <property type="entry name" value="FERM_C_Talin"/>
    <property type="match status" value="1"/>
</dbReference>
<dbReference type="InterPro" id="IPR019749">
    <property type="entry name" value="Band_41_domain"/>
</dbReference>
<dbReference type="InterPro" id="IPR035963">
    <property type="entry name" value="FERM_2"/>
</dbReference>
<dbReference type="SUPFAM" id="SSF47031">
    <property type="entry name" value="Second domain of FERM"/>
    <property type="match status" value="1"/>
</dbReference>
<dbReference type="InterPro" id="IPR002404">
    <property type="entry name" value="IRS_PTB"/>
</dbReference>
<keyword evidence="2" id="KW-1185">Reference proteome</keyword>
<dbReference type="Proteomes" id="UP000887565">
    <property type="component" value="Unplaced"/>
</dbReference>
<dbReference type="InterPro" id="IPR029071">
    <property type="entry name" value="Ubiquitin-like_domsf"/>
</dbReference>
<dbReference type="PANTHER" id="PTHR19981:SF1">
    <property type="entry name" value="RHEA, ISOFORM B"/>
    <property type="match status" value="1"/>
</dbReference>
<accession>A0A915HI12</accession>
<dbReference type="FunFam" id="2.30.29.30:FF:000028">
    <property type="entry name" value="Talin 2"/>
    <property type="match status" value="1"/>
</dbReference>